<evidence type="ECO:0000313" key="5">
    <source>
        <dbReference type="WBParaSite" id="PSAMB.scaffold6759size12758.g29080.t1"/>
    </source>
</evidence>
<feature type="domain" description="Flavoprotein" evidence="2">
    <location>
        <begin position="108"/>
        <end position="158"/>
    </location>
</feature>
<dbReference type="SUPFAM" id="SSF52507">
    <property type="entry name" value="Homo-oligomeric flavin-containing Cys decarboxylases, HFCD"/>
    <property type="match status" value="1"/>
</dbReference>
<name>A0A914UN90_9BILA</name>
<accession>A0A914UN90</accession>
<proteinExistence type="predicted"/>
<evidence type="ECO:0000313" key="3">
    <source>
        <dbReference type="Proteomes" id="UP000887566"/>
    </source>
</evidence>
<dbReference type="Gene3D" id="3.40.50.1950">
    <property type="entry name" value="Flavin prenyltransferase-like"/>
    <property type="match status" value="1"/>
</dbReference>
<organism evidence="3 4">
    <name type="scientific">Plectus sambesii</name>
    <dbReference type="NCBI Taxonomy" id="2011161"/>
    <lineage>
        <taxon>Eukaryota</taxon>
        <taxon>Metazoa</taxon>
        <taxon>Ecdysozoa</taxon>
        <taxon>Nematoda</taxon>
        <taxon>Chromadorea</taxon>
        <taxon>Plectida</taxon>
        <taxon>Plectina</taxon>
        <taxon>Plectoidea</taxon>
        <taxon>Plectidae</taxon>
        <taxon>Plectus</taxon>
    </lineage>
</organism>
<evidence type="ECO:0000259" key="2">
    <source>
        <dbReference type="Pfam" id="PF02441"/>
    </source>
</evidence>
<feature type="compositionally biased region" description="Acidic residues" evidence="1">
    <location>
        <begin position="1"/>
        <end position="10"/>
    </location>
</feature>
<dbReference type="Pfam" id="PF02441">
    <property type="entry name" value="Flavoprotein"/>
    <property type="match status" value="1"/>
</dbReference>
<dbReference type="WBParaSite" id="PSAMB.scaffold6759size12758.g29080.t1">
    <property type="protein sequence ID" value="PSAMB.scaffold6759size12758.g29080.t1"/>
    <property type="gene ID" value="PSAMB.scaffold6759size12758.g29080"/>
</dbReference>
<sequence length="162" mass="17169">MSDSSEEADSNEAKRVRLGSSDDEEDMNEAKSASDSDDDAVIAVADSGDSVTSTTPPVPSCITATVVPDSSGASSNLASADLAQSSSQPQRPAYGPDHSFRRDPNKYHLLIGVTGSVATIKLVELVSDLFRQAPANRLIIRIVTTKAAKHFFDASQLELPVY</sequence>
<dbReference type="InterPro" id="IPR003382">
    <property type="entry name" value="Flavoprotein"/>
</dbReference>
<dbReference type="InterPro" id="IPR036551">
    <property type="entry name" value="Flavin_trans-like"/>
</dbReference>
<reference evidence="4 5" key="1">
    <citation type="submission" date="2022-11" db="UniProtKB">
        <authorList>
            <consortium name="WormBaseParasite"/>
        </authorList>
    </citation>
    <scope>IDENTIFICATION</scope>
</reference>
<dbReference type="WBParaSite" id="PSAMB.scaffold1099size35923.g10961.t1">
    <property type="protein sequence ID" value="PSAMB.scaffold1099size35923.g10961.t1"/>
    <property type="gene ID" value="PSAMB.scaffold1099size35923.g10961"/>
</dbReference>
<evidence type="ECO:0000313" key="4">
    <source>
        <dbReference type="WBParaSite" id="PSAMB.scaffold1099size35923.g10961.t1"/>
    </source>
</evidence>
<feature type="compositionally biased region" description="Low complexity" evidence="1">
    <location>
        <begin position="41"/>
        <end position="51"/>
    </location>
</feature>
<dbReference type="Proteomes" id="UP000887566">
    <property type="component" value="Unplaced"/>
</dbReference>
<feature type="compositionally biased region" description="Low complexity" evidence="1">
    <location>
        <begin position="69"/>
        <end position="88"/>
    </location>
</feature>
<evidence type="ECO:0000256" key="1">
    <source>
        <dbReference type="SAM" id="MobiDB-lite"/>
    </source>
</evidence>
<dbReference type="GO" id="GO:0003824">
    <property type="term" value="F:catalytic activity"/>
    <property type="evidence" value="ECO:0007669"/>
    <property type="project" value="InterPro"/>
</dbReference>
<keyword evidence="3" id="KW-1185">Reference proteome</keyword>
<protein>
    <submittedName>
        <fullName evidence="4 5">Flavoprotein domain-containing protein</fullName>
    </submittedName>
</protein>
<dbReference type="AlphaFoldDB" id="A0A914UN90"/>
<feature type="region of interest" description="Disordered" evidence="1">
    <location>
        <begin position="1"/>
        <end position="101"/>
    </location>
</feature>